<protein>
    <submittedName>
        <fullName evidence="1">Uncharacterized protein</fullName>
    </submittedName>
</protein>
<reference evidence="1" key="1">
    <citation type="submission" date="2016-08" db="EMBL/GenBank/DDBJ databases">
        <title>Complete Genome Seqeunce of Paenibacillus sp. BIHB 4019 from tea rhizoplane.</title>
        <authorList>
            <person name="Thakur R."/>
            <person name="Swarnkar M.K."/>
            <person name="Gulati A."/>
        </authorList>
    </citation>
    <scope>NUCLEOTIDE SEQUENCE [LARGE SCALE GENOMIC DNA]</scope>
    <source>
        <strain evidence="1">BIHB4019</strain>
    </source>
</reference>
<dbReference type="AlphaFoldDB" id="A0A1B2DHT4"/>
<gene>
    <name evidence="1" type="ORF">BBD42_12980</name>
</gene>
<dbReference type="RefSeq" id="WP_099518493.1">
    <property type="nucleotide sequence ID" value="NZ_CP016808.1"/>
</dbReference>
<name>A0A1B2DHT4_9BACL</name>
<dbReference type="EMBL" id="CP016808">
    <property type="protein sequence ID" value="ANY67284.1"/>
    <property type="molecule type" value="Genomic_DNA"/>
</dbReference>
<sequence length="81" mass="9657">MTKEIPFFERVQTERTEILSALKMQIRVYVDQEIDEGNEVSWHDFIAKYSEWNHEPLYEIIVQEIVKCMREDSNHGLSLLG</sequence>
<evidence type="ECO:0000313" key="1">
    <source>
        <dbReference type="EMBL" id="ANY67284.1"/>
    </source>
</evidence>
<organism evidence="1">
    <name type="scientific">Paenibacillus sp. BIHB 4019</name>
    <dbReference type="NCBI Taxonomy" id="1870819"/>
    <lineage>
        <taxon>Bacteria</taxon>
        <taxon>Bacillati</taxon>
        <taxon>Bacillota</taxon>
        <taxon>Bacilli</taxon>
        <taxon>Bacillales</taxon>
        <taxon>Paenibacillaceae</taxon>
        <taxon>Paenibacillus</taxon>
    </lineage>
</organism>
<accession>A0A1B2DHT4</accession>
<proteinExistence type="predicted"/>